<evidence type="ECO:0000313" key="5">
    <source>
        <dbReference type="EMBL" id="CAB4905652.1"/>
    </source>
</evidence>
<dbReference type="EMBL" id="CAFBMF010000081">
    <property type="protein sequence ID" value="CAB4905652.1"/>
    <property type="molecule type" value="Genomic_DNA"/>
</dbReference>
<evidence type="ECO:0000313" key="4">
    <source>
        <dbReference type="EMBL" id="CAB4794546.1"/>
    </source>
</evidence>
<dbReference type="Pfam" id="PF03009">
    <property type="entry name" value="GDPD"/>
    <property type="match status" value="1"/>
</dbReference>
<protein>
    <submittedName>
        <fullName evidence="2">Unannotated protein</fullName>
    </submittedName>
</protein>
<accession>A0A6J6R4Y1</accession>
<dbReference type="EMBL" id="CAFAAL010000012">
    <property type="protein sequence ID" value="CAB4794546.1"/>
    <property type="molecule type" value="Genomic_DNA"/>
</dbReference>
<dbReference type="GO" id="GO:0006629">
    <property type="term" value="P:lipid metabolic process"/>
    <property type="evidence" value="ECO:0007669"/>
    <property type="project" value="InterPro"/>
</dbReference>
<dbReference type="InterPro" id="IPR030395">
    <property type="entry name" value="GP_PDE_dom"/>
</dbReference>
<sequence>MSVRPSHEHPYLAPHANGQFIAFAHRGGTDQLPENTIPAFRHACELGYRYLETDVQLTRDGYLVAFHDNDLFRTCQTKGRINEMTWQEVSRARVDGKEPIPLLSELLEEFPEAFLNIDSKSDPTVEPLIKSLKKSNALPRVCIGSFSHKRISQFRAALGTDVCTSASPIEVVRWIAGNVASEPSCFQVPMRQGPIPVVTSRTVRSAHSAGKPIHVWTIDEAHDMQHLIDLGVDGLMTDQSITLKKVLEANNLWNQV</sequence>
<dbReference type="EMBL" id="CAFBPS010000034">
    <property type="protein sequence ID" value="CAB5026995.1"/>
    <property type="molecule type" value="Genomic_DNA"/>
</dbReference>
<dbReference type="Gene3D" id="3.20.20.190">
    <property type="entry name" value="Phosphatidylinositol (PI) phosphodiesterase"/>
    <property type="match status" value="1"/>
</dbReference>
<dbReference type="PROSITE" id="PS51704">
    <property type="entry name" value="GP_PDE"/>
    <property type="match status" value="1"/>
</dbReference>
<dbReference type="EMBL" id="CAEZZP010000029">
    <property type="protein sequence ID" value="CAB4768154.1"/>
    <property type="molecule type" value="Genomic_DNA"/>
</dbReference>
<dbReference type="GO" id="GO:0008081">
    <property type="term" value="F:phosphoric diester hydrolase activity"/>
    <property type="evidence" value="ECO:0007669"/>
    <property type="project" value="InterPro"/>
</dbReference>
<dbReference type="EMBL" id="CAEZYH010000027">
    <property type="protein sequence ID" value="CAB4718076.1"/>
    <property type="molecule type" value="Genomic_DNA"/>
</dbReference>
<evidence type="ECO:0000313" key="6">
    <source>
        <dbReference type="EMBL" id="CAB5026995.1"/>
    </source>
</evidence>
<dbReference type="AlphaFoldDB" id="A0A6J6R4Y1"/>
<dbReference type="CDD" id="cd08561">
    <property type="entry name" value="GDPD_cytoplasmic_ScUgpQ2_like"/>
    <property type="match status" value="1"/>
</dbReference>
<name>A0A6J6R4Y1_9ZZZZ</name>
<proteinExistence type="predicted"/>
<gene>
    <name evidence="2" type="ORF">UFOPK2658_00826</name>
    <name evidence="3" type="ORF">UFOPK2880_00651</name>
    <name evidence="4" type="ORF">UFOPK3004_00265</name>
    <name evidence="5" type="ORF">UFOPK3494_01188</name>
    <name evidence="6" type="ORF">UFOPK4134_00645</name>
</gene>
<evidence type="ECO:0000313" key="2">
    <source>
        <dbReference type="EMBL" id="CAB4718076.1"/>
    </source>
</evidence>
<dbReference type="PANTHER" id="PTHR43805:SF1">
    <property type="entry name" value="GP-PDE DOMAIN-CONTAINING PROTEIN"/>
    <property type="match status" value="1"/>
</dbReference>
<organism evidence="2">
    <name type="scientific">freshwater metagenome</name>
    <dbReference type="NCBI Taxonomy" id="449393"/>
    <lineage>
        <taxon>unclassified sequences</taxon>
        <taxon>metagenomes</taxon>
        <taxon>ecological metagenomes</taxon>
    </lineage>
</organism>
<evidence type="ECO:0000259" key="1">
    <source>
        <dbReference type="PROSITE" id="PS51704"/>
    </source>
</evidence>
<feature type="domain" description="GP-PDE" evidence="1">
    <location>
        <begin position="20"/>
        <end position="247"/>
    </location>
</feature>
<reference evidence="2" key="1">
    <citation type="submission" date="2020-05" db="EMBL/GenBank/DDBJ databases">
        <authorList>
            <person name="Chiriac C."/>
            <person name="Salcher M."/>
            <person name="Ghai R."/>
            <person name="Kavagutti S V."/>
        </authorList>
    </citation>
    <scope>NUCLEOTIDE SEQUENCE</scope>
</reference>
<dbReference type="InterPro" id="IPR017946">
    <property type="entry name" value="PLC-like_Pdiesterase_TIM-brl"/>
</dbReference>
<dbReference type="SUPFAM" id="SSF51695">
    <property type="entry name" value="PLC-like phosphodiesterases"/>
    <property type="match status" value="1"/>
</dbReference>
<evidence type="ECO:0000313" key="3">
    <source>
        <dbReference type="EMBL" id="CAB4768154.1"/>
    </source>
</evidence>
<dbReference type="PANTHER" id="PTHR43805">
    <property type="entry name" value="GLYCEROPHOSPHORYL DIESTER PHOSPHODIESTERASE"/>
    <property type="match status" value="1"/>
</dbReference>